<reference evidence="1" key="2">
    <citation type="submission" date="2019-01" db="EMBL/GenBank/DDBJ databases">
        <authorList>
            <consortium name="NCBI Pathogen Detection Project"/>
        </authorList>
    </citation>
    <scope>NUCLEOTIDE SEQUENCE</scope>
    <source>
        <strain evidence="1">Salmonella enterica subsp. enterica</strain>
    </source>
</reference>
<protein>
    <submittedName>
        <fullName evidence="1">Uncharacterized protein</fullName>
    </submittedName>
</protein>
<evidence type="ECO:0000313" key="3">
    <source>
        <dbReference type="EMBL" id="HAD2687254.1"/>
    </source>
</evidence>
<dbReference type="AntiFam" id="ANF00057">
    <property type="entry name" value="Translation of E. coli type CRISPR repeat"/>
</dbReference>
<dbReference type="EMBL" id="DAAOEA010000031">
    <property type="protein sequence ID" value="HAD2653862.1"/>
    <property type="molecule type" value="Genomic_DNA"/>
</dbReference>
<dbReference type="AlphaFoldDB" id="A0A711URA0"/>
<dbReference type="EMBL" id="DAAOCX010000031">
    <property type="protein sequence ID" value="HAD2551772.1"/>
    <property type="molecule type" value="Genomic_DNA"/>
</dbReference>
<proteinExistence type="predicted"/>
<sequence>MLCSKKGLLEQIYSFSVFPALAGINCCIFTPHSSTLGVPRASGDKPLGRLGAFNIFQCSPRQRG</sequence>
<organism evidence="1">
    <name type="scientific">Salmonella enterica I</name>
    <dbReference type="NCBI Taxonomy" id="59201"/>
    <lineage>
        <taxon>Bacteria</taxon>
        <taxon>Pseudomonadati</taxon>
        <taxon>Pseudomonadota</taxon>
        <taxon>Gammaproteobacteria</taxon>
        <taxon>Enterobacterales</taxon>
        <taxon>Enterobacteriaceae</taxon>
        <taxon>Salmonella</taxon>
    </lineage>
</organism>
<gene>
    <name evidence="1" type="ORF">G1H51_23315</name>
    <name evidence="3" type="ORF">G1H77_23235</name>
    <name evidence="2" type="ORF">G1I19_23290</name>
</gene>
<evidence type="ECO:0000313" key="1">
    <source>
        <dbReference type="EMBL" id="HAD2551772.1"/>
    </source>
</evidence>
<reference evidence="1" key="1">
    <citation type="journal article" date="2018" name="Genome Biol.">
        <title>SKESA: strategic k-mer extension for scrupulous assemblies.</title>
        <authorList>
            <person name="Souvorov A."/>
            <person name="Agarwala R."/>
            <person name="Lipman D.J."/>
        </authorList>
    </citation>
    <scope>NUCLEOTIDE SEQUENCE</scope>
    <source>
        <strain evidence="1">Salmonella enterica subsp. enterica</strain>
    </source>
</reference>
<evidence type="ECO:0000313" key="2">
    <source>
        <dbReference type="EMBL" id="HAD2653862.1"/>
    </source>
</evidence>
<accession>A0A711URA0</accession>
<dbReference type="EMBL" id="DAAOEH010000032">
    <property type="protein sequence ID" value="HAD2687254.1"/>
    <property type="molecule type" value="Genomic_DNA"/>
</dbReference>
<comment type="caution">
    <text evidence="1">The sequence shown here is derived from an EMBL/GenBank/DDBJ whole genome shotgun (WGS) entry which is preliminary data.</text>
</comment>
<name>A0A711URA0_SALET</name>